<comment type="similarity">
    <text evidence="3 11 12">Belongs to the HisA/HisF family.</text>
</comment>
<reference evidence="13 14" key="1">
    <citation type="submission" date="2019-07" db="EMBL/GenBank/DDBJ databases">
        <title>Genomic Encyclopedia of Archaeal and Bacterial Type Strains, Phase II (KMG-II): from individual species to whole genera.</title>
        <authorList>
            <person name="Goeker M."/>
        </authorList>
    </citation>
    <scope>NUCLEOTIDE SEQUENCE [LARGE SCALE GENOMIC DNA]</scope>
    <source>
        <strain evidence="13 14">ATCC BAA-252</strain>
    </source>
</reference>
<dbReference type="UniPathway" id="UPA00031">
    <property type="reaction ID" value="UER00010"/>
</dbReference>
<comment type="pathway">
    <text evidence="2 11">Amino-acid biosynthesis; L-histidine biosynthesis; L-histidine from 5-phospho-alpha-D-ribose 1-diphosphate: step 5/9.</text>
</comment>
<dbReference type="InterPro" id="IPR006062">
    <property type="entry name" value="His_biosynth"/>
</dbReference>
<feature type="active site" evidence="11">
    <location>
        <position position="12"/>
    </location>
</feature>
<keyword evidence="7 11" id="KW-0368">Histidine biosynthesis</keyword>
<evidence type="ECO:0000256" key="11">
    <source>
        <dbReference type="HAMAP-Rule" id="MF_01013"/>
    </source>
</evidence>
<evidence type="ECO:0000256" key="5">
    <source>
        <dbReference type="ARBA" id="ARBA00022490"/>
    </source>
</evidence>
<dbReference type="OrthoDB" id="9781903at2"/>
<dbReference type="GO" id="GO:0000107">
    <property type="term" value="F:imidazoleglycerol-phosphate synthase activity"/>
    <property type="evidence" value="ECO:0007669"/>
    <property type="project" value="UniProtKB-UniRule"/>
</dbReference>
<evidence type="ECO:0000256" key="7">
    <source>
        <dbReference type="ARBA" id="ARBA00023102"/>
    </source>
</evidence>
<keyword evidence="8 11" id="KW-0456">Lyase</keyword>
<accession>A0A562SPF4</accession>
<evidence type="ECO:0000256" key="12">
    <source>
        <dbReference type="RuleBase" id="RU003657"/>
    </source>
</evidence>
<evidence type="ECO:0000313" key="14">
    <source>
        <dbReference type="Proteomes" id="UP000320593"/>
    </source>
</evidence>
<comment type="caution">
    <text evidence="13">The sequence shown here is derived from an EMBL/GenBank/DDBJ whole genome shotgun (WGS) entry which is preliminary data.</text>
</comment>
<evidence type="ECO:0000313" key="13">
    <source>
        <dbReference type="EMBL" id="TWI82854.1"/>
    </source>
</evidence>
<evidence type="ECO:0000256" key="2">
    <source>
        <dbReference type="ARBA" id="ARBA00005091"/>
    </source>
</evidence>
<keyword evidence="5 11" id="KW-0963">Cytoplasm</keyword>
<comment type="function">
    <text evidence="9 11">IGPS catalyzes the conversion of PRFAR and glutamine to IGP, AICAR and glutamate. The HisF subunit catalyzes the cyclization activity that produces IGP and AICAR from PRFAR using the ammonia provided by the HisH subunit.</text>
</comment>
<dbReference type="GO" id="GO:0016829">
    <property type="term" value="F:lyase activity"/>
    <property type="evidence" value="ECO:0007669"/>
    <property type="project" value="UniProtKB-KW"/>
</dbReference>
<dbReference type="PANTHER" id="PTHR21235:SF2">
    <property type="entry name" value="IMIDAZOLE GLYCEROL PHOSPHATE SYNTHASE HISHF"/>
    <property type="match status" value="1"/>
</dbReference>
<keyword evidence="14" id="KW-1185">Reference proteome</keyword>
<comment type="catalytic activity">
    <reaction evidence="10 11">
        <text>5-[(5-phospho-1-deoxy-D-ribulos-1-ylimino)methylamino]-1-(5-phospho-beta-D-ribosyl)imidazole-4-carboxamide + L-glutamine = D-erythro-1-(imidazol-4-yl)glycerol 3-phosphate + 5-amino-1-(5-phospho-beta-D-ribosyl)imidazole-4-carboxamide + L-glutamate + H(+)</text>
        <dbReference type="Rhea" id="RHEA:24793"/>
        <dbReference type="ChEBI" id="CHEBI:15378"/>
        <dbReference type="ChEBI" id="CHEBI:29985"/>
        <dbReference type="ChEBI" id="CHEBI:58278"/>
        <dbReference type="ChEBI" id="CHEBI:58359"/>
        <dbReference type="ChEBI" id="CHEBI:58475"/>
        <dbReference type="ChEBI" id="CHEBI:58525"/>
        <dbReference type="EC" id="4.3.2.10"/>
    </reaction>
</comment>
<gene>
    <name evidence="11" type="primary">hisF</name>
    <name evidence="13" type="ORF">JM93_03369</name>
</gene>
<protein>
    <recommendedName>
        <fullName evidence="11">Imidazole glycerol phosphate synthase subunit HisF</fullName>
        <ecNumber evidence="11">4.3.2.10</ecNumber>
    </recommendedName>
    <alternativeName>
        <fullName evidence="11">IGP synthase cyclase subunit</fullName>
    </alternativeName>
    <alternativeName>
        <fullName evidence="11">IGP synthase subunit HisF</fullName>
    </alternativeName>
    <alternativeName>
        <fullName evidence="11">ImGP synthase subunit HisF</fullName>
        <shortName evidence="11">IGPS subunit HisF</shortName>
    </alternativeName>
</protein>
<comment type="subunit">
    <text evidence="4 11">Heterodimer of HisH and HisF.</text>
</comment>
<feature type="active site" evidence="11">
    <location>
        <position position="131"/>
    </location>
</feature>
<comment type="subcellular location">
    <subcellularLocation>
        <location evidence="1 11">Cytoplasm</location>
    </subcellularLocation>
</comment>
<evidence type="ECO:0000256" key="9">
    <source>
        <dbReference type="ARBA" id="ARBA00025475"/>
    </source>
</evidence>
<dbReference type="InterPro" id="IPR050064">
    <property type="entry name" value="IGPS_HisA/HisF"/>
</dbReference>
<keyword evidence="6 11" id="KW-0028">Amino-acid biosynthesis</keyword>
<dbReference type="NCBIfam" id="TIGR00735">
    <property type="entry name" value="hisF"/>
    <property type="match status" value="1"/>
</dbReference>
<dbReference type="FunFam" id="3.20.20.70:FF:000006">
    <property type="entry name" value="Imidazole glycerol phosphate synthase subunit HisF"/>
    <property type="match status" value="1"/>
</dbReference>
<dbReference type="SUPFAM" id="SSF51366">
    <property type="entry name" value="Ribulose-phoshate binding barrel"/>
    <property type="match status" value="1"/>
</dbReference>
<evidence type="ECO:0000256" key="1">
    <source>
        <dbReference type="ARBA" id="ARBA00004496"/>
    </source>
</evidence>
<dbReference type="EMBL" id="VLLF01000008">
    <property type="protein sequence ID" value="TWI82854.1"/>
    <property type="molecule type" value="Genomic_DNA"/>
</dbReference>
<dbReference type="Gene3D" id="3.20.20.70">
    <property type="entry name" value="Aldolase class I"/>
    <property type="match status" value="1"/>
</dbReference>
<sequence length="259" mass="27196">MTLKARVIPCLDVKDGRVVKGVNFVDLMDAGDPVEAAKAYDAAGADELCFLDITASHEGRDTIYDVVRRTAEACFMPVTVGGGVRSNEDIRKLLIAGADKVSINTAAVKNPDFVRDAAQKFGAQCIVVSIDAKQVNPEGGAEKFEIFTHGGRTATGIDAIEFAKQVVALGAGELLVTSMDRDGTKSGYNIALTRAIADAVPVPVIASGGVGTLDHMVEGIRDGHATAVLAASIFHFGEYTVHEAKAHMSAAGIPMRLDI</sequence>
<dbReference type="Proteomes" id="UP000320593">
    <property type="component" value="Unassembled WGS sequence"/>
</dbReference>
<dbReference type="CDD" id="cd04731">
    <property type="entry name" value="HisF"/>
    <property type="match status" value="1"/>
</dbReference>
<proteinExistence type="inferred from homology"/>
<organism evidence="13 14">
    <name type="scientific">Roseibium hamelinense</name>
    <dbReference type="NCBI Taxonomy" id="150831"/>
    <lineage>
        <taxon>Bacteria</taxon>
        <taxon>Pseudomonadati</taxon>
        <taxon>Pseudomonadota</taxon>
        <taxon>Alphaproteobacteria</taxon>
        <taxon>Hyphomicrobiales</taxon>
        <taxon>Stappiaceae</taxon>
        <taxon>Roseibium</taxon>
    </lineage>
</organism>
<dbReference type="HAMAP" id="MF_01013">
    <property type="entry name" value="HisF"/>
    <property type="match status" value="1"/>
</dbReference>
<dbReference type="InterPro" id="IPR013785">
    <property type="entry name" value="Aldolase_TIM"/>
</dbReference>
<evidence type="ECO:0000256" key="6">
    <source>
        <dbReference type="ARBA" id="ARBA00022605"/>
    </source>
</evidence>
<dbReference type="InterPro" id="IPR011060">
    <property type="entry name" value="RibuloseP-bd_barrel"/>
</dbReference>
<dbReference type="EC" id="4.3.2.10" evidence="11"/>
<dbReference type="AlphaFoldDB" id="A0A562SPF4"/>
<dbReference type="PANTHER" id="PTHR21235">
    <property type="entry name" value="IMIDAZOLE GLYCEROL PHOSPHATE SYNTHASE SUBUNIT HISF/H IGP SYNTHASE SUBUNIT HISF/H"/>
    <property type="match status" value="1"/>
</dbReference>
<evidence type="ECO:0000256" key="8">
    <source>
        <dbReference type="ARBA" id="ARBA00023239"/>
    </source>
</evidence>
<dbReference type="GO" id="GO:0000105">
    <property type="term" value="P:L-histidine biosynthetic process"/>
    <property type="evidence" value="ECO:0007669"/>
    <property type="project" value="UniProtKB-UniRule"/>
</dbReference>
<name>A0A562SPF4_9HYPH</name>
<dbReference type="InterPro" id="IPR004651">
    <property type="entry name" value="HisF"/>
</dbReference>
<dbReference type="GO" id="GO:0005737">
    <property type="term" value="C:cytoplasm"/>
    <property type="evidence" value="ECO:0007669"/>
    <property type="project" value="UniProtKB-SubCell"/>
</dbReference>
<evidence type="ECO:0000256" key="10">
    <source>
        <dbReference type="ARBA" id="ARBA00047838"/>
    </source>
</evidence>
<dbReference type="Pfam" id="PF00977">
    <property type="entry name" value="His_biosynth"/>
    <property type="match status" value="1"/>
</dbReference>
<dbReference type="RefSeq" id="WP_145345612.1">
    <property type="nucleotide sequence ID" value="NZ_SMLY01000080.1"/>
</dbReference>
<evidence type="ECO:0000256" key="3">
    <source>
        <dbReference type="ARBA" id="ARBA00009667"/>
    </source>
</evidence>
<evidence type="ECO:0000256" key="4">
    <source>
        <dbReference type="ARBA" id="ARBA00011152"/>
    </source>
</evidence>